<gene>
    <name evidence="1" type="ORF">J2Z66_007957</name>
</gene>
<name>A0ABS4JB53_9BACL</name>
<keyword evidence="2" id="KW-1185">Reference proteome</keyword>
<accession>A0ABS4JB53</accession>
<sequence>MYKIGNYLIKADNGLTTDGKGYETKTCGKNKAYDKSMN</sequence>
<proteinExistence type="predicted"/>
<dbReference type="Proteomes" id="UP001519287">
    <property type="component" value="Unassembled WGS sequence"/>
</dbReference>
<organism evidence="1 2">
    <name type="scientific">Paenibacillus eucommiae</name>
    <dbReference type="NCBI Taxonomy" id="1355755"/>
    <lineage>
        <taxon>Bacteria</taxon>
        <taxon>Bacillati</taxon>
        <taxon>Bacillota</taxon>
        <taxon>Bacilli</taxon>
        <taxon>Bacillales</taxon>
        <taxon>Paenibacillaceae</taxon>
        <taxon>Paenibacillus</taxon>
    </lineage>
</organism>
<reference evidence="1 2" key="1">
    <citation type="submission" date="2021-03" db="EMBL/GenBank/DDBJ databases">
        <title>Genomic Encyclopedia of Type Strains, Phase IV (KMG-IV): sequencing the most valuable type-strain genomes for metagenomic binning, comparative biology and taxonomic classification.</title>
        <authorList>
            <person name="Goeker M."/>
        </authorList>
    </citation>
    <scope>NUCLEOTIDE SEQUENCE [LARGE SCALE GENOMIC DNA]</scope>
    <source>
        <strain evidence="1 2">DSM 26048</strain>
    </source>
</reference>
<evidence type="ECO:0000313" key="2">
    <source>
        <dbReference type="Proteomes" id="UP001519287"/>
    </source>
</evidence>
<comment type="caution">
    <text evidence="1">The sequence shown here is derived from an EMBL/GenBank/DDBJ whole genome shotgun (WGS) entry which is preliminary data.</text>
</comment>
<protein>
    <submittedName>
        <fullName evidence="1">Uncharacterized protein</fullName>
    </submittedName>
</protein>
<evidence type="ECO:0000313" key="1">
    <source>
        <dbReference type="EMBL" id="MBP1996311.1"/>
    </source>
</evidence>
<dbReference type="EMBL" id="JAGGLB010000047">
    <property type="protein sequence ID" value="MBP1996311.1"/>
    <property type="molecule type" value="Genomic_DNA"/>
</dbReference>